<feature type="transmembrane region" description="Helical" evidence="2">
    <location>
        <begin position="198"/>
        <end position="220"/>
    </location>
</feature>
<keyword evidence="2" id="KW-0472">Membrane</keyword>
<reference evidence="3 4" key="1">
    <citation type="submission" date="2024-02" db="EMBL/GenBank/DDBJ databases">
        <authorList>
            <person name="Chen Y."/>
            <person name="Shah S."/>
            <person name="Dougan E. K."/>
            <person name="Thang M."/>
            <person name="Chan C."/>
        </authorList>
    </citation>
    <scope>NUCLEOTIDE SEQUENCE [LARGE SCALE GENOMIC DNA]</scope>
</reference>
<organism evidence="3 4">
    <name type="scientific">Durusdinium trenchii</name>
    <dbReference type="NCBI Taxonomy" id="1381693"/>
    <lineage>
        <taxon>Eukaryota</taxon>
        <taxon>Sar</taxon>
        <taxon>Alveolata</taxon>
        <taxon>Dinophyceae</taxon>
        <taxon>Suessiales</taxon>
        <taxon>Symbiodiniaceae</taxon>
        <taxon>Durusdinium</taxon>
    </lineage>
</organism>
<keyword evidence="4" id="KW-1185">Reference proteome</keyword>
<protein>
    <submittedName>
        <fullName evidence="3">Uncharacterized protein</fullName>
    </submittedName>
</protein>
<gene>
    <name evidence="3" type="ORF">CCMP2556_LOCUS43350</name>
</gene>
<evidence type="ECO:0000256" key="2">
    <source>
        <dbReference type="SAM" id="Phobius"/>
    </source>
</evidence>
<evidence type="ECO:0000313" key="4">
    <source>
        <dbReference type="Proteomes" id="UP001642484"/>
    </source>
</evidence>
<keyword evidence="2" id="KW-1133">Transmembrane helix</keyword>
<comment type="caution">
    <text evidence="3">The sequence shown here is derived from an EMBL/GenBank/DDBJ whole genome shotgun (WGS) entry which is preliminary data.</text>
</comment>
<name>A0ABP0QRI1_9DINO</name>
<sequence length="343" mass="35967">MAFRTKNLKPLCVFFSGRHPPAMFLDMFLFSQGPHFSPLDLEEIWKIAMEAALASEDAERPDGLTQQLAVAAKSAAAFCQDHGYDAAGQARMATLAVGEVARRLRGDVELRQSAAGFAAAQEAQRLGLTPSEAAEESALARRLAGVRSGEEARTVVQGSTMHFASAVESVQEAELEGVEADAAEVLGKDLSSLETRSMLIGAGAGMAALLILLPLCVGIFCCGACCGRSRTRKPHTSRASVDSGAESGEETPLMKNQKDASPTPPDPAPADRAAPRDTSTADGKAPSPLFHPSHGLHGLHPFGAHHPGTSLLAGGHGHQDFRPWPHATHPAHAAHAPHVGGRA</sequence>
<feature type="compositionally biased region" description="Low complexity" evidence="1">
    <location>
        <begin position="325"/>
        <end position="343"/>
    </location>
</feature>
<evidence type="ECO:0000313" key="3">
    <source>
        <dbReference type="EMBL" id="CAK9090188.1"/>
    </source>
</evidence>
<accession>A0ABP0QRI1</accession>
<proteinExistence type="predicted"/>
<feature type="region of interest" description="Disordered" evidence="1">
    <location>
        <begin position="230"/>
        <end position="343"/>
    </location>
</feature>
<dbReference type="EMBL" id="CAXAMN010024807">
    <property type="protein sequence ID" value="CAK9090188.1"/>
    <property type="molecule type" value="Genomic_DNA"/>
</dbReference>
<keyword evidence="2" id="KW-0812">Transmembrane</keyword>
<evidence type="ECO:0000256" key="1">
    <source>
        <dbReference type="SAM" id="MobiDB-lite"/>
    </source>
</evidence>
<dbReference type="Proteomes" id="UP001642484">
    <property type="component" value="Unassembled WGS sequence"/>
</dbReference>